<comment type="similarity">
    <text evidence="5">Belongs to the SAT4 family.</text>
</comment>
<feature type="transmembrane region" description="Helical" evidence="7">
    <location>
        <begin position="182"/>
        <end position="211"/>
    </location>
</feature>
<feature type="domain" description="Rhodopsin" evidence="8">
    <location>
        <begin position="43"/>
        <end position="284"/>
    </location>
</feature>
<dbReference type="OrthoDB" id="9976870at2759"/>
<dbReference type="PANTHER" id="PTHR33048:SF15">
    <property type="entry name" value="INTEGRAL MEMBRANE PROTEIN"/>
    <property type="match status" value="1"/>
</dbReference>
<keyword evidence="4 7" id="KW-0472">Membrane</keyword>
<accession>A0A9P8YA00</accession>
<gene>
    <name evidence="9" type="ORF">B0I36DRAFT_362161</name>
</gene>
<dbReference type="GO" id="GO:0016020">
    <property type="term" value="C:membrane"/>
    <property type="evidence" value="ECO:0007669"/>
    <property type="project" value="UniProtKB-SubCell"/>
</dbReference>
<dbReference type="RefSeq" id="XP_046014332.1">
    <property type="nucleotide sequence ID" value="XM_046158607.1"/>
</dbReference>
<keyword evidence="2 7" id="KW-0812">Transmembrane</keyword>
<feature type="transmembrane region" description="Helical" evidence="7">
    <location>
        <begin position="58"/>
        <end position="82"/>
    </location>
</feature>
<reference evidence="9" key="1">
    <citation type="journal article" date="2021" name="Nat. Commun.">
        <title>Genetic determinants of endophytism in the Arabidopsis root mycobiome.</title>
        <authorList>
            <person name="Mesny F."/>
            <person name="Miyauchi S."/>
            <person name="Thiergart T."/>
            <person name="Pickel B."/>
            <person name="Atanasova L."/>
            <person name="Karlsson M."/>
            <person name="Huettel B."/>
            <person name="Barry K.W."/>
            <person name="Haridas S."/>
            <person name="Chen C."/>
            <person name="Bauer D."/>
            <person name="Andreopoulos W."/>
            <person name="Pangilinan J."/>
            <person name="LaButti K."/>
            <person name="Riley R."/>
            <person name="Lipzen A."/>
            <person name="Clum A."/>
            <person name="Drula E."/>
            <person name="Henrissat B."/>
            <person name="Kohler A."/>
            <person name="Grigoriev I.V."/>
            <person name="Martin F.M."/>
            <person name="Hacquard S."/>
        </authorList>
    </citation>
    <scope>NUCLEOTIDE SEQUENCE</scope>
    <source>
        <strain evidence="9">MPI-CAGE-CH-0230</strain>
    </source>
</reference>
<evidence type="ECO:0000256" key="6">
    <source>
        <dbReference type="SAM" id="MobiDB-lite"/>
    </source>
</evidence>
<keyword evidence="3 7" id="KW-1133">Transmembrane helix</keyword>
<dbReference type="EMBL" id="JAGTJQ010000004">
    <property type="protein sequence ID" value="KAH7033500.1"/>
    <property type="molecule type" value="Genomic_DNA"/>
</dbReference>
<dbReference type="PANTHER" id="PTHR33048">
    <property type="entry name" value="PTH11-LIKE INTEGRAL MEMBRANE PROTEIN (AFU_ORTHOLOGUE AFUA_5G11245)"/>
    <property type="match status" value="1"/>
</dbReference>
<evidence type="ECO:0000256" key="2">
    <source>
        <dbReference type="ARBA" id="ARBA00022692"/>
    </source>
</evidence>
<feature type="transmembrane region" description="Helical" evidence="7">
    <location>
        <begin position="102"/>
        <end position="123"/>
    </location>
</feature>
<evidence type="ECO:0000256" key="7">
    <source>
        <dbReference type="SAM" id="Phobius"/>
    </source>
</evidence>
<dbReference type="Proteomes" id="UP000756346">
    <property type="component" value="Unassembled WGS sequence"/>
</dbReference>
<dbReference type="InterPro" id="IPR049326">
    <property type="entry name" value="Rhodopsin_dom_fungi"/>
</dbReference>
<comment type="subcellular location">
    <subcellularLocation>
        <location evidence="1">Membrane</location>
        <topology evidence="1">Multi-pass membrane protein</topology>
    </subcellularLocation>
</comment>
<evidence type="ECO:0000256" key="1">
    <source>
        <dbReference type="ARBA" id="ARBA00004141"/>
    </source>
</evidence>
<name>A0A9P8YA00_9PEZI</name>
<dbReference type="Pfam" id="PF20684">
    <property type="entry name" value="Fung_rhodopsin"/>
    <property type="match status" value="1"/>
</dbReference>
<feature type="transmembrane region" description="Helical" evidence="7">
    <location>
        <begin position="135"/>
        <end position="157"/>
    </location>
</feature>
<evidence type="ECO:0000313" key="9">
    <source>
        <dbReference type="EMBL" id="KAH7033500.1"/>
    </source>
</evidence>
<dbReference type="GeneID" id="70188153"/>
<evidence type="ECO:0000313" key="10">
    <source>
        <dbReference type="Proteomes" id="UP000756346"/>
    </source>
</evidence>
<proteinExistence type="inferred from homology"/>
<evidence type="ECO:0000259" key="8">
    <source>
        <dbReference type="Pfam" id="PF20684"/>
    </source>
</evidence>
<feature type="compositionally biased region" description="Basic and acidic residues" evidence="6">
    <location>
        <begin position="359"/>
        <end position="375"/>
    </location>
</feature>
<evidence type="ECO:0000256" key="5">
    <source>
        <dbReference type="ARBA" id="ARBA00038359"/>
    </source>
</evidence>
<dbReference type="AlphaFoldDB" id="A0A9P8YA00"/>
<feature type="transmembrane region" description="Helical" evidence="7">
    <location>
        <begin position="223"/>
        <end position="243"/>
    </location>
</feature>
<dbReference type="InterPro" id="IPR052337">
    <property type="entry name" value="SAT4-like"/>
</dbReference>
<evidence type="ECO:0000256" key="4">
    <source>
        <dbReference type="ARBA" id="ARBA00023136"/>
    </source>
</evidence>
<organism evidence="9 10">
    <name type="scientific">Microdochium trichocladiopsis</name>
    <dbReference type="NCBI Taxonomy" id="1682393"/>
    <lineage>
        <taxon>Eukaryota</taxon>
        <taxon>Fungi</taxon>
        <taxon>Dikarya</taxon>
        <taxon>Ascomycota</taxon>
        <taxon>Pezizomycotina</taxon>
        <taxon>Sordariomycetes</taxon>
        <taxon>Xylariomycetidae</taxon>
        <taxon>Xylariales</taxon>
        <taxon>Microdochiaceae</taxon>
        <taxon>Microdochium</taxon>
    </lineage>
</organism>
<feature type="transmembrane region" description="Helical" evidence="7">
    <location>
        <begin position="20"/>
        <end position="46"/>
    </location>
</feature>
<comment type="caution">
    <text evidence="9">The sequence shown here is derived from an EMBL/GenBank/DDBJ whole genome shotgun (WGS) entry which is preliminary data.</text>
</comment>
<protein>
    <recommendedName>
        <fullName evidence="8">Rhodopsin domain-containing protein</fullName>
    </recommendedName>
</protein>
<feature type="compositionally biased region" description="Polar residues" evidence="6">
    <location>
        <begin position="343"/>
        <end position="357"/>
    </location>
</feature>
<feature type="transmembrane region" description="Helical" evidence="7">
    <location>
        <begin position="255"/>
        <end position="274"/>
    </location>
</feature>
<feature type="region of interest" description="Disordered" evidence="6">
    <location>
        <begin position="295"/>
        <end position="375"/>
    </location>
</feature>
<evidence type="ECO:0000256" key="3">
    <source>
        <dbReference type="ARBA" id="ARBA00022989"/>
    </source>
</evidence>
<sequence>MPTWNPEVDPDNRVIFPPQGLPLAVIVNVAIFVVISTAAIAVRVFVRAKDKVFGWDDGIMVLGGVGFIGASILAIWAELVGIGTFDIYLNQWQWEQAKKVDVAWLLVYCVPMTLVKASICLTLRRVVGTKRNLRVTITVLLGVLSVSFFAAVFGTVFQCRPFEAHWNLELVETGEGKCAAEAVFVVLGFIASFATIGVDAALVVIPAMVLWKTNMHRSAKLQVFGMLSVGSTASIITIIRIPYVKRYNQPNDSHYYMAIVVLCSHIEIGVGVLASSFPSIRRLYLTLRNEGSYASGANEASAKSGPDDGLVTFGGSNKPKSRSRKGAGVSHERFRNPTDLGISLTTVQGRQNSNWTRLQDGDSDKETILPKDQGIRAEYTFSVEVDATTDTDASSSRPRAAT</sequence>
<keyword evidence="10" id="KW-1185">Reference proteome</keyword>